<feature type="domain" description="MOSC" evidence="2">
    <location>
        <begin position="125"/>
        <end position="312"/>
    </location>
</feature>
<dbReference type="OrthoDB" id="17255at2759"/>
<evidence type="ECO:0000259" key="2">
    <source>
        <dbReference type="PROSITE" id="PS51340"/>
    </source>
</evidence>
<protein>
    <recommendedName>
        <fullName evidence="2">MOSC domain-containing protein</fullName>
    </recommendedName>
</protein>
<gene>
    <name evidence="3" type="ORF">PPNO1_LOCUS521</name>
</gene>
<dbReference type="Pfam" id="PF03473">
    <property type="entry name" value="MOSC"/>
    <property type="match status" value="1"/>
</dbReference>
<reference evidence="3" key="1">
    <citation type="submission" date="2022-11" db="EMBL/GenBank/DDBJ databases">
        <authorList>
            <person name="Scott C."/>
            <person name="Bruce N."/>
        </authorList>
    </citation>
    <scope>NUCLEOTIDE SEQUENCE</scope>
</reference>
<dbReference type="SUPFAM" id="SSF141673">
    <property type="entry name" value="MOSC N-terminal domain-like"/>
    <property type="match status" value="1"/>
</dbReference>
<dbReference type="Proteomes" id="UP000838763">
    <property type="component" value="Unassembled WGS sequence"/>
</dbReference>
<evidence type="ECO:0000313" key="3">
    <source>
        <dbReference type="EMBL" id="CAI4210721.1"/>
    </source>
</evidence>
<keyword evidence="4" id="KW-1185">Reference proteome</keyword>
<evidence type="ECO:0000313" key="4">
    <source>
        <dbReference type="Proteomes" id="UP000838763"/>
    </source>
</evidence>
<organism evidence="3 4">
    <name type="scientific">Parascedosporium putredinis</name>
    <dbReference type="NCBI Taxonomy" id="1442378"/>
    <lineage>
        <taxon>Eukaryota</taxon>
        <taxon>Fungi</taxon>
        <taxon>Dikarya</taxon>
        <taxon>Ascomycota</taxon>
        <taxon>Pezizomycotina</taxon>
        <taxon>Sordariomycetes</taxon>
        <taxon>Hypocreomycetidae</taxon>
        <taxon>Microascales</taxon>
        <taxon>Microascaceae</taxon>
        <taxon>Parascedosporium</taxon>
    </lineage>
</organism>
<accession>A0A9P1GVF1</accession>
<dbReference type="SUPFAM" id="SSF50800">
    <property type="entry name" value="PK beta-barrel domain-like"/>
    <property type="match status" value="1"/>
</dbReference>
<dbReference type="GO" id="GO:0030151">
    <property type="term" value="F:molybdenum ion binding"/>
    <property type="evidence" value="ECO:0007669"/>
    <property type="project" value="InterPro"/>
</dbReference>
<keyword evidence="1" id="KW-0472">Membrane</keyword>
<sequence length="312" mass="34872">MIDFTLDEAIAVFDTQTTIVFLITLCSFFIPVFGSGLQYDRLYTFARLKDASAAATGAGSSDGAKEGEGGEDSGPVWDFVTQRQFPRLAKVGVDIWCPDAARLPRHLRVWREVMTALNMEEELPRDLAEYLGINERLGIFRTSPMMSREVHRNAPNADEAGYQPTVRFQDSYPVHLMNIASVEDMATKIEDPTLKDLSVRRFRANVVITGPPAYDEDHWKTFRLKQGTASVHSDCTYHVSCRTSRCKLPNVDPATAIPHPVEPDRYLRKHRNIDDGCPKNGCLGMMLTPSSPTKAGAWLWSRGSSETGKDRS</sequence>
<dbReference type="AlphaFoldDB" id="A0A9P1GVF1"/>
<keyword evidence="1" id="KW-0812">Transmembrane</keyword>
<name>A0A9P1GVF1_9PEZI</name>
<dbReference type="PROSITE" id="PS51340">
    <property type="entry name" value="MOSC"/>
    <property type="match status" value="1"/>
</dbReference>
<dbReference type="InterPro" id="IPR005302">
    <property type="entry name" value="MoCF_Sase_C"/>
</dbReference>
<keyword evidence="1" id="KW-1133">Transmembrane helix</keyword>
<evidence type="ECO:0000256" key="1">
    <source>
        <dbReference type="SAM" id="Phobius"/>
    </source>
</evidence>
<dbReference type="InterPro" id="IPR011037">
    <property type="entry name" value="Pyrv_Knase-like_insert_dom_sf"/>
</dbReference>
<feature type="transmembrane region" description="Helical" evidence="1">
    <location>
        <begin position="20"/>
        <end position="39"/>
    </location>
</feature>
<proteinExistence type="predicted"/>
<dbReference type="GO" id="GO:0030170">
    <property type="term" value="F:pyridoxal phosphate binding"/>
    <property type="evidence" value="ECO:0007669"/>
    <property type="project" value="InterPro"/>
</dbReference>
<dbReference type="EMBL" id="CALLCH030000001">
    <property type="protein sequence ID" value="CAI4210721.1"/>
    <property type="molecule type" value="Genomic_DNA"/>
</dbReference>
<comment type="caution">
    <text evidence="3">The sequence shown here is derived from an EMBL/GenBank/DDBJ whole genome shotgun (WGS) entry which is preliminary data.</text>
</comment>
<dbReference type="GO" id="GO:0003824">
    <property type="term" value="F:catalytic activity"/>
    <property type="evidence" value="ECO:0007669"/>
    <property type="project" value="InterPro"/>
</dbReference>